<dbReference type="EMBL" id="HACG01005152">
    <property type="protein sequence ID" value="CEK52017.1"/>
    <property type="molecule type" value="Transcribed_RNA"/>
</dbReference>
<dbReference type="AlphaFoldDB" id="A0A0B6Y6R9"/>
<feature type="non-terminal residue" evidence="2">
    <location>
        <position position="1"/>
    </location>
</feature>
<organism evidence="2">
    <name type="scientific">Arion vulgaris</name>
    <dbReference type="NCBI Taxonomy" id="1028688"/>
    <lineage>
        <taxon>Eukaryota</taxon>
        <taxon>Metazoa</taxon>
        <taxon>Spiralia</taxon>
        <taxon>Lophotrochozoa</taxon>
        <taxon>Mollusca</taxon>
        <taxon>Gastropoda</taxon>
        <taxon>Heterobranchia</taxon>
        <taxon>Euthyneura</taxon>
        <taxon>Panpulmonata</taxon>
        <taxon>Eupulmonata</taxon>
        <taxon>Stylommatophora</taxon>
        <taxon>Helicina</taxon>
        <taxon>Arionoidea</taxon>
        <taxon>Arionidae</taxon>
        <taxon>Arion</taxon>
    </lineage>
</organism>
<feature type="compositionally biased region" description="Basic and acidic residues" evidence="1">
    <location>
        <begin position="27"/>
        <end position="37"/>
    </location>
</feature>
<gene>
    <name evidence="2" type="primary">ORF15181</name>
</gene>
<protein>
    <submittedName>
        <fullName evidence="2">Uncharacterized protein</fullName>
    </submittedName>
</protein>
<reference evidence="2" key="1">
    <citation type="submission" date="2014-12" db="EMBL/GenBank/DDBJ databases">
        <title>Insight into the proteome of Arion vulgaris.</title>
        <authorList>
            <person name="Aradska J."/>
            <person name="Bulat T."/>
            <person name="Smidak R."/>
            <person name="Sarate P."/>
            <person name="Gangsoo J."/>
            <person name="Sialana F."/>
            <person name="Bilban M."/>
            <person name="Lubec G."/>
        </authorList>
    </citation>
    <scope>NUCLEOTIDE SEQUENCE</scope>
    <source>
        <tissue evidence="2">Skin</tissue>
    </source>
</reference>
<feature type="region of interest" description="Disordered" evidence="1">
    <location>
        <begin position="74"/>
        <end position="111"/>
    </location>
</feature>
<sequence>GVLDRTHHDSSDSYDSERKLGQTKQRVRYDSDSESNHKKWTKNPLMIRKVKRSDKLKQAEKRFSGTEVASVTKNRDSLTYPGSEDGVSGTLSIGRGQINSSKNATSRSKGN</sequence>
<feature type="non-terminal residue" evidence="2">
    <location>
        <position position="111"/>
    </location>
</feature>
<evidence type="ECO:0000256" key="1">
    <source>
        <dbReference type="SAM" id="MobiDB-lite"/>
    </source>
</evidence>
<name>A0A0B6Y6R9_9EUPU</name>
<feature type="region of interest" description="Disordered" evidence="1">
    <location>
        <begin position="1"/>
        <end position="42"/>
    </location>
</feature>
<proteinExistence type="predicted"/>
<evidence type="ECO:0000313" key="2">
    <source>
        <dbReference type="EMBL" id="CEK52017.1"/>
    </source>
</evidence>
<feature type="compositionally biased region" description="Polar residues" evidence="1">
    <location>
        <begin position="97"/>
        <end position="111"/>
    </location>
</feature>
<accession>A0A0B6Y6R9</accession>
<feature type="compositionally biased region" description="Basic and acidic residues" evidence="1">
    <location>
        <begin position="1"/>
        <end position="20"/>
    </location>
</feature>